<dbReference type="InterPro" id="IPR010402">
    <property type="entry name" value="CCT_domain"/>
</dbReference>
<evidence type="ECO:0000256" key="7">
    <source>
        <dbReference type="ARBA" id="ARBA00023242"/>
    </source>
</evidence>
<evidence type="ECO:0000256" key="5">
    <source>
        <dbReference type="ARBA" id="ARBA00022771"/>
    </source>
</evidence>
<evidence type="ECO:0000256" key="3">
    <source>
        <dbReference type="ARBA" id="ARBA00022723"/>
    </source>
</evidence>
<evidence type="ECO:0000259" key="11">
    <source>
        <dbReference type="PROSITE" id="PS50119"/>
    </source>
</evidence>
<comment type="subcellular location">
    <subcellularLocation>
        <location evidence="1 9">Nucleus</location>
    </subcellularLocation>
</comment>
<keyword evidence="7 9" id="KW-0539">Nucleus</keyword>
<evidence type="ECO:0000256" key="4">
    <source>
        <dbReference type="ARBA" id="ARBA00022737"/>
    </source>
</evidence>
<dbReference type="AlphaFoldDB" id="A0AAV3PQ55"/>
<evidence type="ECO:0000256" key="2">
    <source>
        <dbReference type="ARBA" id="ARBA00010024"/>
    </source>
</evidence>
<keyword evidence="14" id="KW-1185">Reference proteome</keyword>
<feature type="compositionally biased region" description="Basic and acidic residues" evidence="10">
    <location>
        <begin position="497"/>
        <end position="508"/>
    </location>
</feature>
<evidence type="ECO:0000259" key="12">
    <source>
        <dbReference type="PROSITE" id="PS51017"/>
    </source>
</evidence>
<dbReference type="SMART" id="SM00336">
    <property type="entry name" value="BBOX"/>
    <property type="match status" value="2"/>
</dbReference>
<evidence type="ECO:0000256" key="1">
    <source>
        <dbReference type="ARBA" id="ARBA00004123"/>
    </source>
</evidence>
<protein>
    <submittedName>
        <fullName evidence="13">Uncharacterized protein</fullName>
    </submittedName>
</protein>
<feature type="domain" description="CCT" evidence="12">
    <location>
        <begin position="476"/>
        <end position="518"/>
    </location>
</feature>
<feature type="region of interest" description="Disordered" evidence="10">
    <location>
        <begin position="497"/>
        <end position="524"/>
    </location>
</feature>
<organism evidence="13 14">
    <name type="scientific">Lithospermum erythrorhizon</name>
    <name type="common">Purple gromwell</name>
    <name type="synonym">Lithospermum officinale var. erythrorhizon</name>
    <dbReference type="NCBI Taxonomy" id="34254"/>
    <lineage>
        <taxon>Eukaryota</taxon>
        <taxon>Viridiplantae</taxon>
        <taxon>Streptophyta</taxon>
        <taxon>Embryophyta</taxon>
        <taxon>Tracheophyta</taxon>
        <taxon>Spermatophyta</taxon>
        <taxon>Magnoliopsida</taxon>
        <taxon>eudicotyledons</taxon>
        <taxon>Gunneridae</taxon>
        <taxon>Pentapetalae</taxon>
        <taxon>asterids</taxon>
        <taxon>lamiids</taxon>
        <taxon>Boraginales</taxon>
        <taxon>Boraginaceae</taxon>
        <taxon>Boraginoideae</taxon>
        <taxon>Lithospermeae</taxon>
        <taxon>Lithospermum</taxon>
    </lineage>
</organism>
<reference evidence="13 14" key="1">
    <citation type="submission" date="2024-01" db="EMBL/GenBank/DDBJ databases">
        <title>The complete chloroplast genome sequence of Lithospermum erythrorhizon: insights into the phylogenetic relationship among Boraginaceae species and the maternal lineages of purple gromwells.</title>
        <authorList>
            <person name="Okada T."/>
            <person name="Watanabe K."/>
        </authorList>
    </citation>
    <scope>NUCLEOTIDE SEQUENCE [LARGE SCALE GENOMIC DNA]</scope>
</reference>
<dbReference type="CDD" id="cd19821">
    <property type="entry name" value="Bbox1_BBX-like"/>
    <property type="match status" value="1"/>
</dbReference>
<comment type="similarity">
    <text evidence="2">Belongs to the CONSTANS family.</text>
</comment>
<evidence type="ECO:0000256" key="6">
    <source>
        <dbReference type="ARBA" id="ARBA00022833"/>
    </source>
</evidence>
<dbReference type="GO" id="GO:0005634">
    <property type="term" value="C:nucleus"/>
    <property type="evidence" value="ECO:0007669"/>
    <property type="project" value="UniProtKB-SubCell"/>
</dbReference>
<evidence type="ECO:0000256" key="10">
    <source>
        <dbReference type="SAM" id="MobiDB-lite"/>
    </source>
</evidence>
<proteinExistence type="inferred from homology"/>
<dbReference type="PANTHER" id="PTHR31717">
    <property type="entry name" value="ZINC FINGER PROTEIN CONSTANS-LIKE 10"/>
    <property type="match status" value="1"/>
</dbReference>
<evidence type="ECO:0000313" key="13">
    <source>
        <dbReference type="EMBL" id="GAA0153047.1"/>
    </source>
</evidence>
<dbReference type="GO" id="GO:0008270">
    <property type="term" value="F:zinc ion binding"/>
    <property type="evidence" value="ECO:0007669"/>
    <property type="project" value="UniProtKB-KW"/>
</dbReference>
<dbReference type="EMBL" id="BAABME010002104">
    <property type="protein sequence ID" value="GAA0153047.1"/>
    <property type="molecule type" value="Genomic_DNA"/>
</dbReference>
<dbReference type="GO" id="GO:0006355">
    <property type="term" value="P:regulation of DNA-templated transcription"/>
    <property type="evidence" value="ECO:0007669"/>
    <property type="project" value="UniProtKB-ARBA"/>
</dbReference>
<dbReference type="CDD" id="cd19757">
    <property type="entry name" value="Bbox1"/>
    <property type="match status" value="1"/>
</dbReference>
<name>A0AAV3PQ55_LITER</name>
<feature type="domain" description="B box-type" evidence="11">
    <location>
        <begin position="52"/>
        <end position="99"/>
    </location>
</feature>
<keyword evidence="5 8" id="KW-0863">Zinc-finger</keyword>
<gene>
    <name evidence="13" type="ORF">LIER_11372</name>
</gene>
<keyword evidence="3" id="KW-0479">Metal-binding</keyword>
<dbReference type="Proteomes" id="UP001454036">
    <property type="component" value="Unassembled WGS sequence"/>
</dbReference>
<dbReference type="Pfam" id="PF06203">
    <property type="entry name" value="CCT"/>
    <property type="match status" value="1"/>
</dbReference>
<feature type="domain" description="B box-type" evidence="11">
    <location>
        <begin position="9"/>
        <end position="56"/>
    </location>
</feature>
<dbReference type="InterPro" id="IPR000315">
    <property type="entry name" value="Znf_B-box"/>
</dbReference>
<comment type="caution">
    <text evidence="13">The sequence shown here is derived from an EMBL/GenBank/DDBJ whole genome shotgun (WGS) entry which is preliminary data.</text>
</comment>
<keyword evidence="6" id="KW-0862">Zinc</keyword>
<dbReference type="PROSITE" id="PS51017">
    <property type="entry name" value="CCT"/>
    <property type="match status" value="1"/>
</dbReference>
<feature type="compositionally biased region" description="Polar residues" evidence="10">
    <location>
        <begin position="415"/>
        <end position="431"/>
    </location>
</feature>
<evidence type="ECO:0000256" key="9">
    <source>
        <dbReference type="PROSITE-ProRule" id="PRU00357"/>
    </source>
</evidence>
<evidence type="ECO:0000256" key="8">
    <source>
        <dbReference type="PROSITE-ProRule" id="PRU00024"/>
    </source>
</evidence>
<dbReference type="PANTHER" id="PTHR31717:SF45">
    <property type="entry name" value="ZINC FINGER PROTEIN CONSTANS-LIKE 14-RELATED"/>
    <property type="match status" value="1"/>
</dbReference>
<feature type="region of interest" description="Disordered" evidence="10">
    <location>
        <begin position="415"/>
        <end position="434"/>
    </location>
</feature>
<keyword evidence="4" id="KW-0677">Repeat</keyword>
<accession>A0AAV3PQ55</accession>
<dbReference type="InterPro" id="IPR049808">
    <property type="entry name" value="CONSTANS-like_Bbox1"/>
</dbReference>
<dbReference type="PROSITE" id="PS50119">
    <property type="entry name" value="ZF_BBOX"/>
    <property type="match status" value="2"/>
</dbReference>
<evidence type="ECO:0000313" key="14">
    <source>
        <dbReference type="Proteomes" id="UP001454036"/>
    </source>
</evidence>
<sequence length="524" mass="57806">MVCPKIPTTQSLPCDFCNDQIAILYCKADSAKLCLLCDHLVHVANPLSKKHVRTQICDNCGEEPVCVRCETDNLVLCQECDLDAHGSSVVMVEHARINVQGFSGCPNAYELASCWGLEFFDKKLGCMQRERSESWNNGVPWGAKVVVQSLDVTTPRPDGLWNNGFPSDPKVVAQSLHVPTPRPDGLSNNGFLDSWLWNDGSCSGFLHDLMVPNGNNECNDCEKSDTIVNDDKILIPQSNYAEGFGKNLISRCGKQKQVIIKQLEELLKRDVVNIEPRTPQSGGSSSDVRHETNGVVNNKLPSFELQQNAEFASLGKINVDGEKSEKLREGNMSWSSASYDQGGAQIWDFKMGQLRGHGDTSQLEVGYAEGMMKSYGELPKEASFNTSRALEFTGASSFIGQDDMTSFVPNFNKSTATSESNNLQLGKSSSGTGFGQPKGFNGLKDIHFGDQPIIVETKPTVTGTTQADVELLVKIRGNAMARYKEKKKSRRYDNHIRYESRKARADSRKRVKGRFVKAANAPEV</sequence>